<comment type="caution">
    <text evidence="1">The sequence shown here is derived from an EMBL/GenBank/DDBJ whole genome shotgun (WGS) entry which is preliminary data.</text>
</comment>
<keyword evidence="2" id="KW-1185">Reference proteome</keyword>
<evidence type="ECO:0000313" key="2">
    <source>
        <dbReference type="Proteomes" id="UP000003112"/>
    </source>
</evidence>
<dbReference type="HOGENOM" id="CLU_3294188_0_0_10"/>
<dbReference type="STRING" id="873513.HMPREF6485_0363"/>
<gene>
    <name evidence="1" type="ORF">HMPREF6485_0363</name>
</gene>
<organism evidence="1 2">
    <name type="scientific">Segatella buccae ATCC 33574</name>
    <dbReference type="NCBI Taxonomy" id="873513"/>
    <lineage>
        <taxon>Bacteria</taxon>
        <taxon>Pseudomonadati</taxon>
        <taxon>Bacteroidota</taxon>
        <taxon>Bacteroidia</taxon>
        <taxon>Bacteroidales</taxon>
        <taxon>Prevotellaceae</taxon>
        <taxon>Segatella</taxon>
    </lineage>
</organism>
<reference evidence="1 2" key="1">
    <citation type="submission" date="2010-10" db="EMBL/GenBank/DDBJ databases">
        <authorList>
            <person name="Muzny D."/>
            <person name="Qin X."/>
            <person name="Deng J."/>
            <person name="Jiang H."/>
            <person name="Liu Y."/>
            <person name="Qu J."/>
            <person name="Song X.-Z."/>
            <person name="Zhang L."/>
            <person name="Thornton R."/>
            <person name="Coyle M."/>
            <person name="Francisco L."/>
            <person name="Jackson L."/>
            <person name="Javaid M."/>
            <person name="Korchina V."/>
            <person name="Kovar C."/>
            <person name="Mata R."/>
            <person name="Mathew T."/>
            <person name="Ngo R."/>
            <person name="Nguyen L."/>
            <person name="Nguyen N."/>
            <person name="Okwuonu G."/>
            <person name="Ongeri F."/>
            <person name="Pham C."/>
            <person name="Simmons D."/>
            <person name="Wilczek-Boney K."/>
            <person name="Hale W."/>
            <person name="Jakkamsetti A."/>
            <person name="Pham P."/>
            <person name="Ruth R."/>
            <person name="San Lucas F."/>
            <person name="Warren J."/>
            <person name="Zhang J."/>
            <person name="Zhao Z."/>
            <person name="Zhou C."/>
            <person name="Zhu D."/>
            <person name="Lee S."/>
            <person name="Bess C."/>
            <person name="Blankenburg K."/>
            <person name="Forbes L."/>
            <person name="Fu Q."/>
            <person name="Gubbala S."/>
            <person name="Hirani K."/>
            <person name="Jayaseelan J.C."/>
            <person name="Lara F."/>
            <person name="Munidasa M."/>
            <person name="Palculict T."/>
            <person name="Patil S."/>
            <person name="Pu L.-L."/>
            <person name="Saada N."/>
            <person name="Tang L."/>
            <person name="Weissenberger G."/>
            <person name="Zhu Y."/>
            <person name="Hemphill L."/>
            <person name="Shang Y."/>
            <person name="Youmans B."/>
            <person name="Ayvaz T."/>
            <person name="Ross M."/>
            <person name="Santibanez J."/>
            <person name="Aqrawi P."/>
            <person name="Gross S."/>
            <person name="Joshi V."/>
            <person name="Fowler G."/>
            <person name="Nazareth L."/>
            <person name="Reid J."/>
            <person name="Worley K."/>
            <person name="Petrosino J."/>
            <person name="Highlander S."/>
            <person name="Gibbs R."/>
        </authorList>
    </citation>
    <scope>NUCLEOTIDE SEQUENCE [LARGE SCALE GENOMIC DNA]</scope>
    <source>
        <strain evidence="1 2">ATCC 33574</strain>
    </source>
</reference>
<dbReference type="AlphaFoldDB" id="E6K418"/>
<dbReference type="EMBL" id="AEPD01000009">
    <property type="protein sequence ID" value="EFU31718.1"/>
    <property type="molecule type" value="Genomic_DNA"/>
</dbReference>
<name>E6K418_9BACT</name>
<evidence type="ECO:0000313" key="1">
    <source>
        <dbReference type="EMBL" id="EFU31718.1"/>
    </source>
</evidence>
<protein>
    <submittedName>
        <fullName evidence="1">Uncharacterized protein</fullName>
    </submittedName>
</protein>
<dbReference type="Proteomes" id="UP000003112">
    <property type="component" value="Unassembled WGS sequence"/>
</dbReference>
<sequence>MTKDVDMTKRPKVRWKYKIAVCYCLLLPSSSCRHSMLLTE</sequence>
<proteinExistence type="predicted"/>
<accession>E6K418</accession>